<proteinExistence type="predicted"/>
<name>A0A454XQZ0_PRIPA</name>
<dbReference type="EnsemblMetazoa" id="PPA20007.1">
    <property type="protein sequence ID" value="PPA20007.1"/>
    <property type="gene ID" value="WBGene00109561"/>
</dbReference>
<dbReference type="AlphaFoldDB" id="A0A454XQZ0"/>
<dbReference type="Pfam" id="PF01713">
    <property type="entry name" value="Smr"/>
    <property type="match status" value="1"/>
</dbReference>
<reference evidence="3" key="1">
    <citation type="journal article" date="2008" name="Nat. Genet.">
        <title>The Pristionchus pacificus genome provides a unique perspective on nematode lifestyle and parasitism.</title>
        <authorList>
            <person name="Dieterich C."/>
            <person name="Clifton S.W."/>
            <person name="Schuster L.N."/>
            <person name="Chinwalla A."/>
            <person name="Delehaunty K."/>
            <person name="Dinkelacker I."/>
            <person name="Fulton L."/>
            <person name="Fulton R."/>
            <person name="Godfrey J."/>
            <person name="Minx P."/>
            <person name="Mitreva M."/>
            <person name="Roeseler W."/>
            <person name="Tian H."/>
            <person name="Witte H."/>
            <person name="Yang S.P."/>
            <person name="Wilson R.K."/>
            <person name="Sommer R.J."/>
        </authorList>
    </citation>
    <scope>NUCLEOTIDE SEQUENCE [LARGE SCALE GENOMIC DNA]</scope>
    <source>
        <strain evidence="3">PS312</strain>
    </source>
</reference>
<feature type="compositionally biased region" description="Polar residues" evidence="1">
    <location>
        <begin position="1"/>
        <end position="22"/>
    </location>
</feature>
<accession>A0A454XQZ0</accession>
<evidence type="ECO:0000313" key="3">
    <source>
        <dbReference type="Proteomes" id="UP000005239"/>
    </source>
</evidence>
<dbReference type="Gene3D" id="3.30.1370.110">
    <property type="match status" value="1"/>
</dbReference>
<evidence type="ECO:0000256" key="1">
    <source>
        <dbReference type="SAM" id="MobiDB-lite"/>
    </source>
</evidence>
<evidence type="ECO:0000313" key="2">
    <source>
        <dbReference type="EnsemblMetazoa" id="PPA20007.1"/>
    </source>
</evidence>
<dbReference type="OrthoDB" id="3231855at2759"/>
<organism evidence="2 3">
    <name type="scientific">Pristionchus pacificus</name>
    <name type="common">Parasitic nematode worm</name>
    <dbReference type="NCBI Taxonomy" id="54126"/>
    <lineage>
        <taxon>Eukaryota</taxon>
        <taxon>Metazoa</taxon>
        <taxon>Ecdysozoa</taxon>
        <taxon>Nematoda</taxon>
        <taxon>Chromadorea</taxon>
        <taxon>Rhabditida</taxon>
        <taxon>Rhabditina</taxon>
        <taxon>Diplogasteromorpha</taxon>
        <taxon>Diplogasteroidea</taxon>
        <taxon>Neodiplogasteridae</taxon>
        <taxon>Pristionchus</taxon>
    </lineage>
</organism>
<accession>A0A8R1UEX4</accession>
<dbReference type="SUPFAM" id="SSF160443">
    <property type="entry name" value="SMR domain-like"/>
    <property type="match status" value="1"/>
</dbReference>
<feature type="region of interest" description="Disordered" evidence="1">
    <location>
        <begin position="1"/>
        <end position="29"/>
    </location>
</feature>
<keyword evidence="3" id="KW-1185">Reference proteome</keyword>
<dbReference type="PROSITE" id="PS50828">
    <property type="entry name" value="SMR"/>
    <property type="match status" value="1"/>
</dbReference>
<dbReference type="InterPro" id="IPR002625">
    <property type="entry name" value="Smr_dom"/>
</dbReference>
<dbReference type="SMART" id="SM00463">
    <property type="entry name" value="SMR"/>
    <property type="match status" value="1"/>
</dbReference>
<dbReference type="Proteomes" id="UP000005239">
    <property type="component" value="Unassembled WGS sequence"/>
</dbReference>
<reference evidence="2" key="2">
    <citation type="submission" date="2022-06" db="UniProtKB">
        <authorList>
            <consortium name="EnsemblMetazoa"/>
        </authorList>
    </citation>
    <scope>IDENTIFICATION</scope>
    <source>
        <strain evidence="2">PS312</strain>
    </source>
</reference>
<gene>
    <name evidence="2" type="primary">WBGene00109561</name>
</gene>
<sequence>MHLTISPSTDNTYLHNLSSTPPLSHHPHYLQSLPQQPISFNNPLISRSPTNIVYPHHSKHSPPHSFTQSFHHIRSVSQSPERTLVYPSQSHSPPSHHSSTIGLNAVRNNNKENFNAFLNAPSTKTASNYKVIDLDDMCAKNGGTMSHDEFDDQMHALLSYRDDQFVNKNALDKAMIDLSDEYNRFLDRNVLDLHFLTREQSKAVLKKRLDEIKACKRPKIVYIVTGRGNHSIDNDPVIKKYVQEVAAKKKFKCEEMEGNGGVLVMNCRLIRK</sequence>
<protein>
    <submittedName>
        <fullName evidence="2">Smr domain-containing protein</fullName>
    </submittedName>
</protein>
<dbReference type="InterPro" id="IPR036063">
    <property type="entry name" value="Smr_dom_sf"/>
</dbReference>